<dbReference type="PANTHER" id="PTHR47481:SF10">
    <property type="entry name" value="COPIA-LIKE POLYPROTEIN_RETROTRANSPOSON"/>
    <property type="match status" value="1"/>
</dbReference>
<gene>
    <name evidence="1" type="ORF">PVK06_043546</name>
</gene>
<evidence type="ECO:0000313" key="2">
    <source>
        <dbReference type="Proteomes" id="UP001358586"/>
    </source>
</evidence>
<dbReference type="Proteomes" id="UP001358586">
    <property type="component" value="Chromosome 12"/>
</dbReference>
<sequence length="148" mass="16416">MANSIDSTSTSHTSLSFSISRLVQSFPHHDTMKLDKGNFVQWQQHVQLITEGYELQGILEGTLPTPPRFMASPDGVLTPNPNASLFVQQDMLLASWLLSTISSSVLSCFTLLKRIVKSVALQIIFLPLPLVLRCDVLNMNCTPSRKES</sequence>
<evidence type="ECO:0008006" key="3">
    <source>
        <dbReference type="Google" id="ProtNLM"/>
    </source>
</evidence>
<dbReference type="PANTHER" id="PTHR47481">
    <property type="match status" value="1"/>
</dbReference>
<organism evidence="1 2">
    <name type="scientific">Gossypium arboreum</name>
    <name type="common">Tree cotton</name>
    <name type="synonym">Gossypium nanking</name>
    <dbReference type="NCBI Taxonomy" id="29729"/>
    <lineage>
        <taxon>Eukaryota</taxon>
        <taxon>Viridiplantae</taxon>
        <taxon>Streptophyta</taxon>
        <taxon>Embryophyta</taxon>
        <taxon>Tracheophyta</taxon>
        <taxon>Spermatophyta</taxon>
        <taxon>Magnoliopsida</taxon>
        <taxon>eudicotyledons</taxon>
        <taxon>Gunneridae</taxon>
        <taxon>Pentapetalae</taxon>
        <taxon>rosids</taxon>
        <taxon>malvids</taxon>
        <taxon>Malvales</taxon>
        <taxon>Malvaceae</taxon>
        <taxon>Malvoideae</taxon>
        <taxon>Gossypium</taxon>
    </lineage>
</organism>
<dbReference type="EMBL" id="JARKNE010000012">
    <property type="protein sequence ID" value="KAK5775633.1"/>
    <property type="molecule type" value="Genomic_DNA"/>
</dbReference>
<evidence type="ECO:0000313" key="1">
    <source>
        <dbReference type="EMBL" id="KAK5775633.1"/>
    </source>
</evidence>
<reference evidence="1 2" key="1">
    <citation type="submission" date="2023-03" db="EMBL/GenBank/DDBJ databases">
        <title>WGS of Gossypium arboreum.</title>
        <authorList>
            <person name="Yu D."/>
        </authorList>
    </citation>
    <scope>NUCLEOTIDE SEQUENCE [LARGE SCALE GENOMIC DNA]</scope>
    <source>
        <tissue evidence="1">Leaf</tissue>
    </source>
</reference>
<proteinExistence type="predicted"/>
<keyword evidence="2" id="KW-1185">Reference proteome</keyword>
<comment type="caution">
    <text evidence="1">The sequence shown here is derived from an EMBL/GenBank/DDBJ whole genome shotgun (WGS) entry which is preliminary data.</text>
</comment>
<accession>A0ABR0MNU9</accession>
<name>A0ABR0MNU9_GOSAR</name>
<protein>
    <recommendedName>
        <fullName evidence="3">Retrotransposon Copia-like N-terminal domain-containing protein</fullName>
    </recommendedName>
</protein>